<keyword evidence="4" id="KW-1185">Reference proteome</keyword>
<dbReference type="Pfam" id="PF00156">
    <property type="entry name" value="Pribosyltran"/>
    <property type="match status" value="1"/>
</dbReference>
<comment type="similarity">
    <text evidence="1">Belongs to the ComF/GntX family.</text>
</comment>
<evidence type="ECO:0000259" key="2">
    <source>
        <dbReference type="Pfam" id="PF00156"/>
    </source>
</evidence>
<protein>
    <submittedName>
        <fullName evidence="3">ComF family protein</fullName>
    </submittedName>
</protein>
<dbReference type="CDD" id="cd06223">
    <property type="entry name" value="PRTases_typeI"/>
    <property type="match status" value="1"/>
</dbReference>
<dbReference type="PANTHER" id="PTHR47505:SF1">
    <property type="entry name" value="DNA UTILIZATION PROTEIN YHGH"/>
    <property type="match status" value="1"/>
</dbReference>
<dbReference type="PANTHER" id="PTHR47505">
    <property type="entry name" value="DNA UTILIZATION PROTEIN YHGH"/>
    <property type="match status" value="1"/>
</dbReference>
<organism evidence="3 4">
    <name type="scientific">Pontibacter ramchanderi</name>
    <dbReference type="NCBI Taxonomy" id="1179743"/>
    <lineage>
        <taxon>Bacteria</taxon>
        <taxon>Pseudomonadati</taxon>
        <taxon>Bacteroidota</taxon>
        <taxon>Cytophagia</taxon>
        <taxon>Cytophagales</taxon>
        <taxon>Hymenobacteraceae</taxon>
        <taxon>Pontibacter</taxon>
    </lineage>
</organism>
<dbReference type="InterPro" id="IPR029057">
    <property type="entry name" value="PRTase-like"/>
</dbReference>
<evidence type="ECO:0000313" key="3">
    <source>
        <dbReference type="EMBL" id="PKV67232.1"/>
    </source>
</evidence>
<reference evidence="3 4" key="1">
    <citation type="submission" date="2017-12" db="EMBL/GenBank/DDBJ databases">
        <title>Genomic Encyclopedia of Type Strains, Phase III (KMG-III): the genomes of soil and plant-associated and newly described type strains.</title>
        <authorList>
            <person name="Whitman W."/>
        </authorList>
    </citation>
    <scope>NUCLEOTIDE SEQUENCE [LARGE SCALE GENOMIC DNA]</scope>
    <source>
        <strain evidence="3 4">LP43</strain>
    </source>
</reference>
<name>A0A2N3UD19_9BACT</name>
<proteinExistence type="inferred from homology"/>
<dbReference type="SUPFAM" id="SSF53271">
    <property type="entry name" value="PRTase-like"/>
    <property type="match status" value="1"/>
</dbReference>
<accession>A0A2N3UD19</accession>
<dbReference type="Proteomes" id="UP000233782">
    <property type="component" value="Unassembled WGS sequence"/>
</dbReference>
<comment type="caution">
    <text evidence="3">The sequence shown here is derived from an EMBL/GenBank/DDBJ whole genome shotgun (WGS) entry which is preliminary data.</text>
</comment>
<dbReference type="RefSeq" id="WP_245869070.1">
    <property type="nucleotide sequence ID" value="NZ_PJMU01000002.1"/>
</dbReference>
<evidence type="ECO:0000313" key="4">
    <source>
        <dbReference type="Proteomes" id="UP000233782"/>
    </source>
</evidence>
<gene>
    <name evidence="3" type="ORF">BD749_2373</name>
</gene>
<dbReference type="AlphaFoldDB" id="A0A2N3UD19"/>
<dbReference type="InterPro" id="IPR051910">
    <property type="entry name" value="ComF/GntX_DNA_util-trans"/>
</dbReference>
<dbReference type="InterPro" id="IPR000836">
    <property type="entry name" value="PRTase_dom"/>
</dbReference>
<feature type="domain" description="Phosphoribosyltransferase" evidence="2">
    <location>
        <begin position="160"/>
        <end position="226"/>
    </location>
</feature>
<dbReference type="Gene3D" id="3.40.50.2020">
    <property type="match status" value="1"/>
</dbReference>
<sequence length="228" mass="26010">MLQDFLSLLFPEICHACDEPLARGERYICTECNVKLPYTDLHLYGATELNHLQQRFWGKVQVRFAFSYLHFRSKGRVQRVLHKLKYKGAQELGEHLGRRYGSILAEHGYASHFDLVVPVPLHRLKLHRRGYNQSDGFAKGLAEALQIPWSNKMLERVIDTDSQTKKSRLDRWQNVEQVFVVKQTNAVKGKRILLVDDVLTTGATLEACAHTLLQHGCTEVSVTTIAAA</sequence>
<dbReference type="EMBL" id="PJMU01000002">
    <property type="protein sequence ID" value="PKV67232.1"/>
    <property type="molecule type" value="Genomic_DNA"/>
</dbReference>
<evidence type="ECO:0000256" key="1">
    <source>
        <dbReference type="ARBA" id="ARBA00008007"/>
    </source>
</evidence>